<name>A0A6B8RHV6_9BACL</name>
<accession>A0A6B8RHV6</accession>
<evidence type="ECO:0000313" key="1">
    <source>
        <dbReference type="EMBL" id="QGQ95324.1"/>
    </source>
</evidence>
<dbReference type="KEGG" id="ppsc:EHS13_10735"/>
<dbReference type="RefSeq" id="WP_155700341.1">
    <property type="nucleotide sequence ID" value="NZ_CP034235.1"/>
</dbReference>
<dbReference type="Proteomes" id="UP000426246">
    <property type="component" value="Chromosome"/>
</dbReference>
<proteinExistence type="predicted"/>
<gene>
    <name evidence="1" type="ORF">EHS13_10735</name>
</gene>
<dbReference type="EMBL" id="CP034235">
    <property type="protein sequence ID" value="QGQ95324.1"/>
    <property type="molecule type" value="Genomic_DNA"/>
</dbReference>
<sequence>MRQARINEIIHAYNQLDKKDKSMFDHAILCYNAKVFPDSLTELNSWNELELDTLEKVTSNN</sequence>
<organism evidence="1 2">
    <name type="scientific">Paenibacillus psychroresistens</name>
    <dbReference type="NCBI Taxonomy" id="1778678"/>
    <lineage>
        <taxon>Bacteria</taxon>
        <taxon>Bacillati</taxon>
        <taxon>Bacillota</taxon>
        <taxon>Bacilli</taxon>
        <taxon>Bacillales</taxon>
        <taxon>Paenibacillaceae</taxon>
        <taxon>Paenibacillus</taxon>
    </lineage>
</organism>
<dbReference type="AlphaFoldDB" id="A0A6B8RHV6"/>
<reference evidence="2" key="1">
    <citation type="submission" date="2018-11" db="EMBL/GenBank/DDBJ databases">
        <title>Complete genome sequence of Paenibacillus sp. ML311-T8.</title>
        <authorList>
            <person name="Nam Y.-D."/>
            <person name="Kang J."/>
            <person name="Chung W.-H."/>
            <person name="Park Y.S."/>
        </authorList>
    </citation>
    <scope>NUCLEOTIDE SEQUENCE [LARGE SCALE GENOMIC DNA]</scope>
    <source>
        <strain evidence="2">ML311-T8</strain>
    </source>
</reference>
<keyword evidence="2" id="KW-1185">Reference proteome</keyword>
<evidence type="ECO:0000313" key="2">
    <source>
        <dbReference type="Proteomes" id="UP000426246"/>
    </source>
</evidence>
<protein>
    <submittedName>
        <fullName evidence="1">Uncharacterized protein</fullName>
    </submittedName>
</protein>